<dbReference type="InterPro" id="IPR052523">
    <property type="entry name" value="Trichothecene_AcTrans"/>
</dbReference>
<evidence type="ECO:0000259" key="1">
    <source>
        <dbReference type="Pfam" id="PF13673"/>
    </source>
</evidence>
<proteinExistence type="predicted"/>
<dbReference type="Proteomes" id="UP000286045">
    <property type="component" value="Unassembled WGS sequence"/>
</dbReference>
<dbReference type="PANTHER" id="PTHR42791">
    <property type="entry name" value="GNAT FAMILY ACETYLTRANSFERASE"/>
    <property type="match status" value="1"/>
</dbReference>
<evidence type="ECO:0000313" key="2">
    <source>
        <dbReference type="EMBL" id="RWA07524.1"/>
    </source>
</evidence>
<dbReference type="Gene3D" id="3.40.630.30">
    <property type="match status" value="1"/>
</dbReference>
<sequence length="221" mass="24976">MSIRAATLADTDEITLLCVATLDDDPNWRYRFPKAREYRDDHIKYSRTRFATYLENAENGAYAVMVVEAPSKEDATVKKIIAVSMWVLPGHHLPKADAPVQVKKPPDHAERRDANQARLAEFVRELTQARNSWFHDVYGDQQLGLILLGTHPDYRRLGAAAMLLKWGREKAEAEQVPVTLFASPMGYPLYAKAGFTEVNKAHVQVEGDDVFVELPAMVWVP</sequence>
<keyword evidence="3" id="KW-1185">Reference proteome</keyword>
<dbReference type="GO" id="GO:0016747">
    <property type="term" value="F:acyltransferase activity, transferring groups other than amino-acyl groups"/>
    <property type="evidence" value="ECO:0007669"/>
    <property type="project" value="InterPro"/>
</dbReference>
<dbReference type="EMBL" id="RYZI01000253">
    <property type="protein sequence ID" value="RWA07524.1"/>
    <property type="molecule type" value="Genomic_DNA"/>
</dbReference>
<dbReference type="Pfam" id="PF13673">
    <property type="entry name" value="Acetyltransf_10"/>
    <property type="match status" value="1"/>
</dbReference>
<name>A0A439CZ86_9PEZI</name>
<feature type="domain" description="N-acetyltransferase" evidence="1">
    <location>
        <begin position="145"/>
        <end position="204"/>
    </location>
</feature>
<dbReference type="PANTHER" id="PTHR42791:SF2">
    <property type="entry name" value="N-ACETYLTRANSFERASE DOMAIN-CONTAINING PROTEIN"/>
    <property type="match status" value="1"/>
</dbReference>
<dbReference type="AlphaFoldDB" id="A0A439CZ86"/>
<accession>A0A439CZ86</accession>
<protein>
    <recommendedName>
        <fullName evidence="1">N-acetyltransferase domain-containing protein</fullName>
    </recommendedName>
</protein>
<reference evidence="2 3" key="1">
    <citation type="submission" date="2018-12" db="EMBL/GenBank/DDBJ databases">
        <title>Draft genome sequence of Xylaria grammica IHI A82.</title>
        <authorList>
            <person name="Buettner E."/>
            <person name="Kellner H."/>
        </authorList>
    </citation>
    <scope>NUCLEOTIDE SEQUENCE [LARGE SCALE GENOMIC DNA]</scope>
    <source>
        <strain evidence="2 3">IHI A82</strain>
    </source>
</reference>
<dbReference type="STRING" id="363999.A0A439CZ86"/>
<dbReference type="SUPFAM" id="SSF55729">
    <property type="entry name" value="Acyl-CoA N-acyltransferases (Nat)"/>
    <property type="match status" value="1"/>
</dbReference>
<dbReference type="InterPro" id="IPR000182">
    <property type="entry name" value="GNAT_dom"/>
</dbReference>
<dbReference type="InterPro" id="IPR016181">
    <property type="entry name" value="Acyl_CoA_acyltransferase"/>
</dbReference>
<comment type="caution">
    <text evidence="2">The sequence shown here is derived from an EMBL/GenBank/DDBJ whole genome shotgun (WGS) entry which is preliminary data.</text>
</comment>
<organism evidence="2 3">
    <name type="scientific">Xylaria grammica</name>
    <dbReference type="NCBI Taxonomy" id="363999"/>
    <lineage>
        <taxon>Eukaryota</taxon>
        <taxon>Fungi</taxon>
        <taxon>Dikarya</taxon>
        <taxon>Ascomycota</taxon>
        <taxon>Pezizomycotina</taxon>
        <taxon>Sordariomycetes</taxon>
        <taxon>Xylariomycetidae</taxon>
        <taxon>Xylariales</taxon>
        <taxon>Xylariaceae</taxon>
        <taxon>Xylaria</taxon>
    </lineage>
</organism>
<evidence type="ECO:0000313" key="3">
    <source>
        <dbReference type="Proteomes" id="UP000286045"/>
    </source>
</evidence>
<gene>
    <name evidence="2" type="ORF">EKO27_g7583</name>
</gene>